<dbReference type="InterPro" id="IPR006938">
    <property type="entry name" value="DUF624"/>
</dbReference>
<feature type="transmembrane region" description="Helical" evidence="1">
    <location>
        <begin position="100"/>
        <end position="123"/>
    </location>
</feature>
<dbReference type="Proteomes" id="UP000009875">
    <property type="component" value="Unassembled WGS sequence"/>
</dbReference>
<feature type="transmembrane region" description="Helical" evidence="1">
    <location>
        <begin position="25"/>
        <end position="44"/>
    </location>
</feature>
<reference evidence="2 3" key="1">
    <citation type="submission" date="2012-09" db="EMBL/GenBank/DDBJ databases">
        <title>The Genome Sequence of Alloiococcus otitis ATCC 51267.</title>
        <authorList>
            <consortium name="The Broad Institute Genome Sequencing Platform"/>
            <person name="Earl A."/>
            <person name="Ward D."/>
            <person name="Feldgarden M."/>
            <person name="Gevers D."/>
            <person name="Huys G."/>
            <person name="Walker B."/>
            <person name="Young S.K."/>
            <person name="Zeng Q."/>
            <person name="Gargeya S."/>
            <person name="Fitzgerald M."/>
            <person name="Haas B."/>
            <person name="Abouelleil A."/>
            <person name="Alvarado L."/>
            <person name="Arachchi H.M."/>
            <person name="Berlin A.M."/>
            <person name="Chapman S.B."/>
            <person name="Goldberg J."/>
            <person name="Griggs A."/>
            <person name="Gujja S."/>
            <person name="Hansen M."/>
            <person name="Howarth C."/>
            <person name="Imamovic A."/>
            <person name="Larimer J."/>
            <person name="McCowen C."/>
            <person name="Montmayeur A."/>
            <person name="Murphy C."/>
            <person name="Neiman D."/>
            <person name="Pearson M."/>
            <person name="Priest M."/>
            <person name="Roberts A."/>
            <person name="Saif S."/>
            <person name="Shea T."/>
            <person name="Sisk P."/>
            <person name="Sykes S."/>
            <person name="Wortman J."/>
            <person name="Nusbaum C."/>
            <person name="Birren B."/>
        </authorList>
    </citation>
    <scope>NUCLEOTIDE SEQUENCE [LARGE SCALE GENOMIC DNA]</scope>
    <source>
        <strain evidence="2 3">ATCC 51267</strain>
    </source>
</reference>
<feature type="transmembrane region" description="Helical" evidence="1">
    <location>
        <begin position="129"/>
        <end position="155"/>
    </location>
</feature>
<comment type="caution">
    <text evidence="2">The sequence shown here is derived from an EMBL/GenBank/DDBJ whole genome shotgun (WGS) entry which is preliminary data.</text>
</comment>
<dbReference type="RefSeq" id="WP_003777162.1">
    <property type="nucleotide sequence ID" value="NZ_JH992958.1"/>
</dbReference>
<dbReference type="eggNOG" id="COG5578">
    <property type="taxonomic scope" value="Bacteria"/>
</dbReference>
<dbReference type="AlphaFoldDB" id="K9ESI5"/>
<feature type="transmembrane region" description="Helical" evidence="1">
    <location>
        <begin position="200"/>
        <end position="218"/>
    </location>
</feature>
<sequence length="222" mass="25369">MRNFNQSEPFTFFNQIFRFSVKSNLIWSLFNLPVFLFIILQIFARDFTAAILSTILLLFSLPLLVFPATASLFALIRDFIVNEEEDQLMNRYLGYFKGNYLRNFADGLLFNVAMGLLASFYTFISSLSIVLNLLIILAGLLFLILTCNYLIFASYGYNIGEAIASAVQLIFSDYKIPLYQLIALVIFLLVAHYIPILLPFFAVSLFICALILIIHYRLGQDS</sequence>
<evidence type="ECO:0000256" key="1">
    <source>
        <dbReference type="SAM" id="Phobius"/>
    </source>
</evidence>
<organism evidence="2 3">
    <name type="scientific">Alloiococcus otitis ATCC 51267</name>
    <dbReference type="NCBI Taxonomy" id="883081"/>
    <lineage>
        <taxon>Bacteria</taxon>
        <taxon>Bacillati</taxon>
        <taxon>Bacillota</taxon>
        <taxon>Bacilli</taxon>
        <taxon>Lactobacillales</taxon>
        <taxon>Carnobacteriaceae</taxon>
        <taxon>Alloiococcus</taxon>
    </lineage>
</organism>
<accession>K9ESI5</accession>
<evidence type="ECO:0000313" key="2">
    <source>
        <dbReference type="EMBL" id="EKU93877.1"/>
    </source>
</evidence>
<gene>
    <name evidence="2" type="ORF">HMPREF9698_00554</name>
</gene>
<name>K9ESI5_9LACT</name>
<feature type="transmembrane region" description="Helical" evidence="1">
    <location>
        <begin position="176"/>
        <end position="194"/>
    </location>
</feature>
<dbReference type="Pfam" id="PF04854">
    <property type="entry name" value="DUF624"/>
    <property type="match status" value="1"/>
</dbReference>
<feature type="transmembrane region" description="Helical" evidence="1">
    <location>
        <begin position="50"/>
        <end position="80"/>
    </location>
</feature>
<keyword evidence="3" id="KW-1185">Reference proteome</keyword>
<keyword evidence="1" id="KW-0812">Transmembrane</keyword>
<keyword evidence="1" id="KW-0472">Membrane</keyword>
<protein>
    <recommendedName>
        <fullName evidence="4">DUF624 domain-containing protein</fullName>
    </recommendedName>
</protein>
<dbReference type="OrthoDB" id="2182676at2"/>
<dbReference type="EMBL" id="AGXA01000013">
    <property type="protein sequence ID" value="EKU93877.1"/>
    <property type="molecule type" value="Genomic_DNA"/>
</dbReference>
<dbReference type="HOGENOM" id="CLU_1243189_0_0_9"/>
<keyword evidence="1" id="KW-1133">Transmembrane helix</keyword>
<evidence type="ECO:0008006" key="4">
    <source>
        <dbReference type="Google" id="ProtNLM"/>
    </source>
</evidence>
<evidence type="ECO:0000313" key="3">
    <source>
        <dbReference type="Proteomes" id="UP000009875"/>
    </source>
</evidence>
<proteinExistence type="predicted"/>